<sequence length="131" mass="15704">MKIKTTQKAIKENYSNVLAIGYAEYQDLLDKYKADYYTSGVYGWNANIFTIDKLDTAIVTGYRHFGEWLSDEQLEIFKKYDDKAKKLKERFNNYIFSDKENAKNYNRYYNQMHYILDKMLQNAIKKVLKCK</sequence>
<evidence type="ECO:0000313" key="1">
    <source>
        <dbReference type="EMBL" id="DAF52631.1"/>
    </source>
</evidence>
<dbReference type="EMBL" id="BK032640">
    <property type="protein sequence ID" value="DAF52631.1"/>
    <property type="molecule type" value="Genomic_DNA"/>
</dbReference>
<accession>A0A8S5SPL5</accession>
<reference evidence="1" key="1">
    <citation type="journal article" date="2021" name="Proc. Natl. Acad. Sci. U.S.A.">
        <title>A Catalog of Tens of Thousands of Viruses from Human Metagenomes Reveals Hidden Associations with Chronic Diseases.</title>
        <authorList>
            <person name="Tisza M.J."/>
            <person name="Buck C.B."/>
        </authorList>
    </citation>
    <scope>NUCLEOTIDE SEQUENCE</scope>
    <source>
        <strain evidence="1">CtnR613</strain>
    </source>
</reference>
<protein>
    <submittedName>
        <fullName evidence="1">Uncharacterized protein</fullName>
    </submittedName>
</protein>
<proteinExistence type="predicted"/>
<organism evidence="1">
    <name type="scientific">Siphoviridae sp. ctnR613</name>
    <dbReference type="NCBI Taxonomy" id="2827939"/>
    <lineage>
        <taxon>Viruses</taxon>
        <taxon>Duplodnaviria</taxon>
        <taxon>Heunggongvirae</taxon>
        <taxon>Uroviricota</taxon>
        <taxon>Caudoviricetes</taxon>
    </lineage>
</organism>
<name>A0A8S5SPL5_9CAUD</name>